<keyword evidence="3" id="KW-0238">DNA-binding</keyword>
<dbReference type="InterPro" id="IPR037923">
    <property type="entry name" value="HTH-like"/>
</dbReference>
<proteinExistence type="predicted"/>
<dbReference type="PROSITE" id="PS01124">
    <property type="entry name" value="HTH_ARAC_FAMILY_2"/>
    <property type="match status" value="1"/>
</dbReference>
<dbReference type="InterPro" id="IPR020449">
    <property type="entry name" value="Tscrpt_reg_AraC-type_HTH"/>
</dbReference>
<dbReference type="Pfam" id="PF12833">
    <property type="entry name" value="HTH_18"/>
    <property type="match status" value="1"/>
</dbReference>
<dbReference type="PANTHER" id="PTHR46796">
    <property type="entry name" value="HTH-TYPE TRANSCRIPTIONAL ACTIVATOR RHAS-RELATED"/>
    <property type="match status" value="1"/>
</dbReference>
<dbReference type="InterPro" id="IPR018060">
    <property type="entry name" value="HTH_AraC"/>
</dbReference>
<dbReference type="RefSeq" id="WP_345099164.1">
    <property type="nucleotide sequence ID" value="NZ_BAABGS010000021.1"/>
</dbReference>
<dbReference type="InterPro" id="IPR050204">
    <property type="entry name" value="AraC_XylS_family_regulators"/>
</dbReference>
<dbReference type="Proteomes" id="UP001597373">
    <property type="component" value="Unassembled WGS sequence"/>
</dbReference>
<dbReference type="PANTHER" id="PTHR46796:SF13">
    <property type="entry name" value="HTH-TYPE TRANSCRIPTIONAL ACTIVATOR RHAS"/>
    <property type="match status" value="1"/>
</dbReference>
<evidence type="ECO:0000256" key="4">
    <source>
        <dbReference type="ARBA" id="ARBA00023159"/>
    </source>
</evidence>
<protein>
    <submittedName>
        <fullName evidence="7">Helix-turn-helix domain-containing protein</fullName>
    </submittedName>
</protein>
<accession>A0ABW5DIJ0</accession>
<dbReference type="Pfam" id="PF02311">
    <property type="entry name" value="AraC_binding"/>
    <property type="match status" value="1"/>
</dbReference>
<dbReference type="SMART" id="SM00342">
    <property type="entry name" value="HTH_ARAC"/>
    <property type="match status" value="1"/>
</dbReference>
<dbReference type="InterPro" id="IPR003313">
    <property type="entry name" value="AraC-bd"/>
</dbReference>
<dbReference type="PRINTS" id="PR00032">
    <property type="entry name" value="HTHARAC"/>
</dbReference>
<organism evidence="7 8">
    <name type="scientific">Chelativorans composti</name>
    <dbReference type="NCBI Taxonomy" id="768533"/>
    <lineage>
        <taxon>Bacteria</taxon>
        <taxon>Pseudomonadati</taxon>
        <taxon>Pseudomonadota</taxon>
        <taxon>Alphaproteobacteria</taxon>
        <taxon>Hyphomicrobiales</taxon>
        <taxon>Phyllobacteriaceae</taxon>
        <taxon>Chelativorans</taxon>
    </lineage>
</organism>
<dbReference type="Gene3D" id="1.10.10.60">
    <property type="entry name" value="Homeodomain-like"/>
    <property type="match status" value="1"/>
</dbReference>
<evidence type="ECO:0000256" key="2">
    <source>
        <dbReference type="ARBA" id="ARBA00023015"/>
    </source>
</evidence>
<evidence type="ECO:0000313" key="8">
    <source>
        <dbReference type="Proteomes" id="UP001597373"/>
    </source>
</evidence>
<dbReference type="SUPFAM" id="SSF51215">
    <property type="entry name" value="Regulatory protein AraC"/>
    <property type="match status" value="1"/>
</dbReference>
<evidence type="ECO:0000256" key="5">
    <source>
        <dbReference type="ARBA" id="ARBA00023163"/>
    </source>
</evidence>
<gene>
    <name evidence="7" type="ORF">ACFSMZ_11280</name>
</gene>
<feature type="domain" description="HTH araC/xylS-type" evidence="6">
    <location>
        <begin position="194"/>
        <end position="292"/>
    </location>
</feature>
<evidence type="ECO:0000256" key="1">
    <source>
        <dbReference type="ARBA" id="ARBA00022490"/>
    </source>
</evidence>
<keyword evidence="2" id="KW-0805">Transcription regulation</keyword>
<dbReference type="SUPFAM" id="SSF46689">
    <property type="entry name" value="Homeodomain-like"/>
    <property type="match status" value="1"/>
</dbReference>
<dbReference type="InterPro" id="IPR009057">
    <property type="entry name" value="Homeodomain-like_sf"/>
</dbReference>
<dbReference type="CDD" id="cd06999">
    <property type="entry name" value="cupin_HpaA-like_N"/>
    <property type="match status" value="1"/>
</dbReference>
<dbReference type="EMBL" id="JBHUIR010000038">
    <property type="protein sequence ID" value="MFD2260343.1"/>
    <property type="molecule type" value="Genomic_DNA"/>
</dbReference>
<dbReference type="Gene3D" id="2.60.120.10">
    <property type="entry name" value="Jelly Rolls"/>
    <property type="match status" value="1"/>
</dbReference>
<name>A0ABW5DIJ0_9HYPH</name>
<keyword evidence="8" id="KW-1185">Reference proteome</keyword>
<comment type="caution">
    <text evidence="7">The sequence shown here is derived from an EMBL/GenBank/DDBJ whole genome shotgun (WGS) entry which is preliminary data.</text>
</comment>
<reference evidence="8" key="1">
    <citation type="journal article" date="2019" name="Int. J. Syst. Evol. Microbiol.">
        <title>The Global Catalogue of Microorganisms (GCM) 10K type strain sequencing project: providing services to taxonomists for standard genome sequencing and annotation.</title>
        <authorList>
            <consortium name="The Broad Institute Genomics Platform"/>
            <consortium name="The Broad Institute Genome Sequencing Center for Infectious Disease"/>
            <person name="Wu L."/>
            <person name="Ma J."/>
        </authorList>
    </citation>
    <scope>NUCLEOTIDE SEQUENCE [LARGE SCALE GENOMIC DNA]</scope>
    <source>
        <strain evidence="8">KCTC 23707</strain>
    </source>
</reference>
<keyword evidence="1" id="KW-0963">Cytoplasm</keyword>
<evidence type="ECO:0000256" key="3">
    <source>
        <dbReference type="ARBA" id="ARBA00023125"/>
    </source>
</evidence>
<keyword evidence="4" id="KW-0010">Activator</keyword>
<evidence type="ECO:0000259" key="6">
    <source>
        <dbReference type="PROSITE" id="PS01124"/>
    </source>
</evidence>
<dbReference type="InterPro" id="IPR014710">
    <property type="entry name" value="RmlC-like_jellyroll"/>
</dbReference>
<sequence length="311" mass="35390">MSASNVPSYRLYRQGTDEPGDFWLHGETLSQRSRLHNWEISLHRHEGLFQLFVLQEGEGKLLEPRRHQSFAAPCVIYIPPGAVHGFQYARSSEGLVFTILEDRLPPVRAADQGIARFLAEPRIVLLSEDGNEDRLLMDLAVRIFGEFQDVRLGSNLLLEAMITELVLRLARLQLDEAGGEAALSARERDRRRMHRLVSLIVAHCREHRPVSFYAEKLGLSVPHLNRIVRRESGASVQELAAFHLIRLAKRELVFTPTPVAGVAYSLGFQDPAYFNRFFKRETGMTPGQYREAERRRLAGARAVQDSIEQVE</sequence>
<dbReference type="InterPro" id="IPR047264">
    <property type="entry name" value="Cupin_HpaA-like_N"/>
</dbReference>
<evidence type="ECO:0000313" key="7">
    <source>
        <dbReference type="EMBL" id="MFD2260343.1"/>
    </source>
</evidence>
<keyword evidence="5" id="KW-0804">Transcription</keyword>